<dbReference type="PANTHER" id="PTHR32089:SF119">
    <property type="entry name" value="METHYL-ACCEPTING CHEMOTAXIS PROTEIN CTPL"/>
    <property type="match status" value="1"/>
</dbReference>
<name>A0A2X2CDT6_PSELU</name>
<evidence type="ECO:0000256" key="6">
    <source>
        <dbReference type="ARBA" id="ARBA00023136"/>
    </source>
</evidence>
<dbReference type="SMART" id="SM00283">
    <property type="entry name" value="MA"/>
    <property type="match status" value="1"/>
</dbReference>
<dbReference type="GO" id="GO:0005886">
    <property type="term" value="C:plasma membrane"/>
    <property type="evidence" value="ECO:0007669"/>
    <property type="project" value="UniProtKB-SubCell"/>
</dbReference>
<dbReference type="Gene3D" id="1.10.287.950">
    <property type="entry name" value="Methyl-accepting chemotaxis protein"/>
    <property type="match status" value="1"/>
</dbReference>
<feature type="domain" description="Methyl-accepting transducer" evidence="11">
    <location>
        <begin position="96"/>
        <end position="346"/>
    </location>
</feature>
<sequence length="403" mass="44161">MNNQAYLKAGLLLAIVALGLSSPVWSAWLAQQSTVACMGVAVFFSIPLLLMTWRLSQNSAHVPERIEEGSTYAVLFDKTVATANAVPGLSRIVQRNLKEVSDETERNVLCAIERLNNIHLTGQKLSETVSEGCGCAQTLSREADEHQQRNEKTLATLSAFEKERKESLSSDIERMRRLYEEVNATGPLIALISDIAKQTNLLALNAAIEAARAGDSGRGFAVVATEVRNLSARTAEAAHSISTTIQNLASRFEEESTAAQNRQEDFLARSGLEHVGNELRSMVRYLQEAAECMTSVVSGVKGLSSEVNNDLQGVLSCLQFQDPLRQRLEQSSHMLDTLSDVMEAYGVGLASPETCQPGELPDLDARMQKHLNSYVTHSQHKGHLEEIGRGHEVQSEGLKIELF</sequence>
<evidence type="ECO:0000256" key="2">
    <source>
        <dbReference type="ARBA" id="ARBA00022475"/>
    </source>
</evidence>
<keyword evidence="9" id="KW-0175">Coiled coil</keyword>
<dbReference type="Pfam" id="PF00015">
    <property type="entry name" value="MCPsignal"/>
    <property type="match status" value="1"/>
</dbReference>
<evidence type="ECO:0000256" key="3">
    <source>
        <dbReference type="ARBA" id="ARBA00022481"/>
    </source>
</evidence>
<dbReference type="PROSITE" id="PS50111">
    <property type="entry name" value="CHEMOTAXIS_TRANSDUC_2"/>
    <property type="match status" value="1"/>
</dbReference>
<dbReference type="InterPro" id="IPR004089">
    <property type="entry name" value="MCPsignal_dom"/>
</dbReference>
<evidence type="ECO:0000256" key="10">
    <source>
        <dbReference type="SAM" id="Phobius"/>
    </source>
</evidence>
<evidence type="ECO:0000256" key="4">
    <source>
        <dbReference type="ARBA" id="ARBA00022692"/>
    </source>
</evidence>
<comment type="subcellular location">
    <subcellularLocation>
        <location evidence="1">Cell membrane</location>
        <topology evidence="1">Multi-pass membrane protein</topology>
    </subcellularLocation>
</comment>
<dbReference type="RefSeq" id="WP_010798347.1">
    <property type="nucleotide sequence ID" value="NZ_FQYS01000003.1"/>
</dbReference>
<keyword evidence="2" id="KW-1003">Cell membrane</keyword>
<evidence type="ECO:0000256" key="5">
    <source>
        <dbReference type="ARBA" id="ARBA00022989"/>
    </source>
</evidence>
<protein>
    <submittedName>
        <fullName evidence="13">Putative chemotaxis transducer</fullName>
    </submittedName>
</protein>
<evidence type="ECO:0000256" key="1">
    <source>
        <dbReference type="ARBA" id="ARBA00004651"/>
    </source>
</evidence>
<gene>
    <name evidence="13" type="primary">aer_1</name>
    <name evidence="12" type="ORF">IRZ65_09395</name>
    <name evidence="13" type="ORF">NCTC11842_02189</name>
</gene>
<accession>A0A2X2CDT6</accession>
<proteinExistence type="predicted"/>
<dbReference type="Proteomes" id="UP000250443">
    <property type="component" value="Unassembled WGS sequence"/>
</dbReference>
<evidence type="ECO:0000313" key="14">
    <source>
        <dbReference type="Proteomes" id="UP000250443"/>
    </source>
</evidence>
<dbReference type="SUPFAM" id="SSF58104">
    <property type="entry name" value="Methyl-accepting chemotaxis protein (MCP) signaling domain"/>
    <property type="match status" value="1"/>
</dbReference>
<dbReference type="Proteomes" id="UP000626180">
    <property type="component" value="Unassembled WGS sequence"/>
</dbReference>
<reference evidence="12 15" key="2">
    <citation type="submission" date="2020-10" db="EMBL/GenBank/DDBJ databases">
        <title>Genome sequences of Pseudomonas isolates.</title>
        <authorList>
            <person name="Wessels L."/>
            <person name="Reich F."/>
            <person name="Hammerl J."/>
        </authorList>
    </citation>
    <scope>NUCLEOTIDE SEQUENCE [LARGE SCALE GENOMIC DNA]</scope>
    <source>
        <strain evidence="12 15">20-MO00624-0</strain>
    </source>
</reference>
<reference evidence="13 14" key="1">
    <citation type="submission" date="2018-06" db="EMBL/GenBank/DDBJ databases">
        <authorList>
            <consortium name="Pathogen Informatics"/>
            <person name="Doyle S."/>
        </authorList>
    </citation>
    <scope>NUCLEOTIDE SEQUENCE [LARGE SCALE GENOMIC DNA]</scope>
    <source>
        <strain evidence="13 14">NCTC11842</strain>
    </source>
</reference>
<evidence type="ECO:0000256" key="9">
    <source>
        <dbReference type="SAM" id="Coils"/>
    </source>
</evidence>
<evidence type="ECO:0000259" key="11">
    <source>
        <dbReference type="PROSITE" id="PS50111"/>
    </source>
</evidence>
<evidence type="ECO:0000313" key="12">
    <source>
        <dbReference type="EMBL" id="MBF8640898.1"/>
    </source>
</evidence>
<evidence type="ECO:0000313" key="13">
    <source>
        <dbReference type="EMBL" id="SPZ06297.1"/>
    </source>
</evidence>
<feature type="coiled-coil region" evidence="9">
    <location>
        <begin position="136"/>
        <end position="185"/>
    </location>
</feature>
<keyword evidence="15" id="KW-1185">Reference proteome</keyword>
<dbReference type="GO" id="GO:0006935">
    <property type="term" value="P:chemotaxis"/>
    <property type="evidence" value="ECO:0007669"/>
    <property type="project" value="UniProtKB-ARBA"/>
</dbReference>
<keyword evidence="5 10" id="KW-1133">Transmembrane helix</keyword>
<dbReference type="EMBL" id="UAUF01000011">
    <property type="protein sequence ID" value="SPZ06297.1"/>
    <property type="molecule type" value="Genomic_DNA"/>
</dbReference>
<feature type="transmembrane region" description="Helical" evidence="10">
    <location>
        <begin position="36"/>
        <end position="55"/>
    </location>
</feature>
<keyword evidence="3" id="KW-0488">Methylation</keyword>
<evidence type="ECO:0000256" key="7">
    <source>
        <dbReference type="ARBA" id="ARBA00023224"/>
    </source>
</evidence>
<organism evidence="13 14">
    <name type="scientific">Pseudomonas luteola</name>
    <dbReference type="NCBI Taxonomy" id="47886"/>
    <lineage>
        <taxon>Bacteria</taxon>
        <taxon>Pseudomonadati</taxon>
        <taxon>Pseudomonadota</taxon>
        <taxon>Gammaproteobacteria</taxon>
        <taxon>Pseudomonadales</taxon>
        <taxon>Pseudomonadaceae</taxon>
        <taxon>Pseudomonas</taxon>
    </lineage>
</organism>
<dbReference type="EMBL" id="JADMCD010000003">
    <property type="protein sequence ID" value="MBF8640898.1"/>
    <property type="molecule type" value="Genomic_DNA"/>
</dbReference>
<keyword evidence="6 10" id="KW-0472">Membrane</keyword>
<keyword evidence="4 10" id="KW-0812">Transmembrane</keyword>
<dbReference type="GO" id="GO:0007165">
    <property type="term" value="P:signal transduction"/>
    <property type="evidence" value="ECO:0007669"/>
    <property type="project" value="UniProtKB-KW"/>
</dbReference>
<dbReference type="AlphaFoldDB" id="A0A2X2CDT6"/>
<keyword evidence="7 8" id="KW-0807">Transducer</keyword>
<evidence type="ECO:0000313" key="15">
    <source>
        <dbReference type="Proteomes" id="UP000626180"/>
    </source>
</evidence>
<evidence type="ECO:0000256" key="8">
    <source>
        <dbReference type="PROSITE-ProRule" id="PRU00284"/>
    </source>
</evidence>
<dbReference type="PANTHER" id="PTHR32089">
    <property type="entry name" value="METHYL-ACCEPTING CHEMOTAXIS PROTEIN MCPB"/>
    <property type="match status" value="1"/>
</dbReference>